<evidence type="ECO:0000313" key="2">
    <source>
        <dbReference type="Proteomes" id="UP000192936"/>
    </source>
</evidence>
<dbReference type="InterPro" id="IPR019270">
    <property type="entry name" value="DUF2283"/>
</dbReference>
<dbReference type="RefSeq" id="WP_085083879.1">
    <property type="nucleotide sequence ID" value="NZ_FXAK01000002.1"/>
</dbReference>
<sequence>MNSRYDPEADALFVRFSERTIIGSQEVAPGIILDFDDQNRIVALEVLNAREKMAAGAIPIAGLDPLSPQGEG</sequence>
<dbReference type="Pfam" id="PF10049">
    <property type="entry name" value="DUF2283"/>
    <property type="match status" value="1"/>
</dbReference>
<dbReference type="Proteomes" id="UP000192936">
    <property type="component" value="Unassembled WGS sequence"/>
</dbReference>
<proteinExistence type="predicted"/>
<protein>
    <submittedName>
        <fullName evidence="1">Uncharacterized protein YuzE</fullName>
    </submittedName>
</protein>
<reference evidence="1 2" key="1">
    <citation type="submission" date="2017-04" db="EMBL/GenBank/DDBJ databases">
        <authorList>
            <person name="Afonso C.L."/>
            <person name="Miller P.J."/>
            <person name="Scott M.A."/>
            <person name="Spackman E."/>
            <person name="Goraichik I."/>
            <person name="Dimitrov K.M."/>
            <person name="Suarez D.L."/>
            <person name="Swayne D.E."/>
        </authorList>
    </citation>
    <scope>NUCLEOTIDE SEQUENCE [LARGE SCALE GENOMIC DNA]</scope>
    <source>
        <strain evidence="1 2">A2P</strain>
    </source>
</reference>
<dbReference type="PANTHER" id="PTHR37029:SF1">
    <property type="entry name" value="SSR1768 PROTEIN"/>
    <property type="match status" value="1"/>
</dbReference>
<accession>A0A1X7ED24</accession>
<evidence type="ECO:0000313" key="1">
    <source>
        <dbReference type="EMBL" id="SMF31844.1"/>
    </source>
</evidence>
<gene>
    <name evidence="1" type="ORF">SAMN02982917_1540</name>
</gene>
<organism evidence="1 2">
    <name type="scientific">Azospirillum oryzae</name>
    <dbReference type="NCBI Taxonomy" id="286727"/>
    <lineage>
        <taxon>Bacteria</taxon>
        <taxon>Pseudomonadati</taxon>
        <taxon>Pseudomonadota</taxon>
        <taxon>Alphaproteobacteria</taxon>
        <taxon>Rhodospirillales</taxon>
        <taxon>Azospirillaceae</taxon>
        <taxon>Azospirillum</taxon>
    </lineage>
</organism>
<dbReference type="STRING" id="286727.SAMN02982917_1540"/>
<dbReference type="AlphaFoldDB" id="A0A1X7ED24"/>
<dbReference type="PANTHER" id="PTHR37029">
    <property type="entry name" value="SSR1768 PROTEIN"/>
    <property type="match status" value="1"/>
</dbReference>
<dbReference type="EMBL" id="FXAK01000002">
    <property type="protein sequence ID" value="SMF31844.1"/>
    <property type="molecule type" value="Genomic_DNA"/>
</dbReference>
<name>A0A1X7ED24_9PROT</name>
<dbReference type="OrthoDB" id="9799670at2"/>